<evidence type="ECO:0000313" key="1">
    <source>
        <dbReference type="EMBL" id="AZS07398.1"/>
    </source>
</evidence>
<accession>A0A3S9UAT0</accession>
<name>A0A3S9UAT0_9CAUD</name>
<sequence length="116" mass="13165">MGYMRHHAIVVTSWDQKLLAEAHAKAVELGACVSPLVDGRINMYQSFLVAPDGSKEGWDTSDEGDAQREALVEWLDAQRYDDDSTCLSWVEVQFGDEELHTCIVADSDERRRRVHQ</sequence>
<reference evidence="1 2" key="1">
    <citation type="submission" date="2018-12" db="EMBL/GenBank/DDBJ databases">
        <authorList>
            <person name="Betsko A.J."/>
            <person name="Stoner T.H."/>
            <person name="Garlena R.A."/>
            <person name="Russell D.A."/>
            <person name="Pope W.H."/>
            <person name="Jacobs-Sera D."/>
            <person name="Hatfull G.F."/>
        </authorList>
    </citation>
    <scope>NUCLEOTIDE SEQUENCE [LARGE SCALE GENOMIC DNA]</scope>
</reference>
<organism evidence="1 2">
    <name type="scientific">Mycobacterium phage Duke13</name>
    <dbReference type="NCBI Taxonomy" id="2499038"/>
    <lineage>
        <taxon>Viruses</taxon>
        <taxon>Duplodnaviria</taxon>
        <taxon>Heunggongvirae</taxon>
        <taxon>Uroviricota</taxon>
        <taxon>Caudoviricetes</taxon>
        <taxon>Omegavirus</taxon>
        <taxon>Omegavirus baka</taxon>
    </lineage>
</organism>
<dbReference type="Proteomes" id="UP000287876">
    <property type="component" value="Segment"/>
</dbReference>
<dbReference type="EMBL" id="MK279849">
    <property type="protein sequence ID" value="AZS07398.1"/>
    <property type="molecule type" value="Genomic_DNA"/>
</dbReference>
<gene>
    <name evidence="1" type="primary">58</name>
    <name evidence="1" type="ORF">PBI_DUKE13_58</name>
</gene>
<evidence type="ECO:0000313" key="2">
    <source>
        <dbReference type="Proteomes" id="UP000287876"/>
    </source>
</evidence>
<proteinExistence type="predicted"/>
<protein>
    <submittedName>
        <fullName evidence="1">Uncharacterized protein</fullName>
    </submittedName>
</protein>